<evidence type="ECO:0000313" key="2">
    <source>
        <dbReference type="Proteomes" id="UP001219525"/>
    </source>
</evidence>
<keyword evidence="2" id="KW-1185">Reference proteome</keyword>
<name>A0AAD6VML7_9AGAR</name>
<protein>
    <submittedName>
        <fullName evidence="1">Uncharacterized protein</fullName>
    </submittedName>
</protein>
<dbReference type="EMBL" id="JARJCW010000015">
    <property type="protein sequence ID" value="KAJ7216320.1"/>
    <property type="molecule type" value="Genomic_DNA"/>
</dbReference>
<sequence>MPAQLEWGLEAYVEGRFPGVHPRDTDAIERYHAQLETARRRAERSPLAWGQSYSLALTAPQPNPRPNSRRVPSVPNLPRISLRLNKPLQTGVGKMSQVWTAVEEKTGTTLVLKIIQPSMCPYPKVDRCWSGYMEPADLAHREVWGYERLALKQGLLVPYFFGLDTVRSNFFFLHGSCTVLVI</sequence>
<reference evidence="1" key="1">
    <citation type="submission" date="2023-03" db="EMBL/GenBank/DDBJ databases">
        <title>Massive genome expansion in bonnet fungi (Mycena s.s.) driven by repeated elements and novel gene families across ecological guilds.</title>
        <authorList>
            <consortium name="Lawrence Berkeley National Laboratory"/>
            <person name="Harder C.B."/>
            <person name="Miyauchi S."/>
            <person name="Viragh M."/>
            <person name="Kuo A."/>
            <person name="Thoen E."/>
            <person name="Andreopoulos B."/>
            <person name="Lu D."/>
            <person name="Skrede I."/>
            <person name="Drula E."/>
            <person name="Henrissat B."/>
            <person name="Morin E."/>
            <person name="Kohler A."/>
            <person name="Barry K."/>
            <person name="LaButti K."/>
            <person name="Morin E."/>
            <person name="Salamov A."/>
            <person name="Lipzen A."/>
            <person name="Mereny Z."/>
            <person name="Hegedus B."/>
            <person name="Baldrian P."/>
            <person name="Stursova M."/>
            <person name="Weitz H."/>
            <person name="Taylor A."/>
            <person name="Grigoriev I.V."/>
            <person name="Nagy L.G."/>
            <person name="Martin F."/>
            <person name="Kauserud H."/>
        </authorList>
    </citation>
    <scope>NUCLEOTIDE SEQUENCE</scope>
    <source>
        <strain evidence="1">9144</strain>
    </source>
</reference>
<evidence type="ECO:0000313" key="1">
    <source>
        <dbReference type="EMBL" id="KAJ7216320.1"/>
    </source>
</evidence>
<comment type="caution">
    <text evidence="1">The sequence shown here is derived from an EMBL/GenBank/DDBJ whole genome shotgun (WGS) entry which is preliminary data.</text>
</comment>
<accession>A0AAD6VML7</accession>
<proteinExistence type="predicted"/>
<dbReference type="AlphaFoldDB" id="A0AAD6VML7"/>
<gene>
    <name evidence="1" type="ORF">GGX14DRAFT_441150</name>
</gene>
<dbReference type="Proteomes" id="UP001219525">
    <property type="component" value="Unassembled WGS sequence"/>
</dbReference>
<organism evidence="1 2">
    <name type="scientific">Mycena pura</name>
    <dbReference type="NCBI Taxonomy" id="153505"/>
    <lineage>
        <taxon>Eukaryota</taxon>
        <taxon>Fungi</taxon>
        <taxon>Dikarya</taxon>
        <taxon>Basidiomycota</taxon>
        <taxon>Agaricomycotina</taxon>
        <taxon>Agaricomycetes</taxon>
        <taxon>Agaricomycetidae</taxon>
        <taxon>Agaricales</taxon>
        <taxon>Marasmiineae</taxon>
        <taxon>Mycenaceae</taxon>
        <taxon>Mycena</taxon>
    </lineage>
</organism>